<proteinExistence type="predicted"/>
<gene>
    <name evidence="2" type="ORF">H4W81_001338</name>
</gene>
<comment type="caution">
    <text evidence="2">The sequence shown here is derived from an EMBL/GenBank/DDBJ whole genome shotgun (WGS) entry which is preliminary data.</text>
</comment>
<dbReference type="Pfam" id="PF12680">
    <property type="entry name" value="SnoaL_2"/>
    <property type="match status" value="1"/>
</dbReference>
<keyword evidence="3" id="KW-1185">Reference proteome</keyword>
<sequence>MTDLATWMDAYIRAWHTNDPDDIAALFTEDAAYFTEPYAEPWRGRDTIVREWLARKDEDGPAAFEYEPVAVEGRTAAVKGVTTYPDRVFSNLWVIRLDGEGRCAEFIEYWMEHPA</sequence>
<organism evidence="2 3">
    <name type="scientific">Nonomuraea africana</name>
    <dbReference type="NCBI Taxonomy" id="46171"/>
    <lineage>
        <taxon>Bacteria</taxon>
        <taxon>Bacillati</taxon>
        <taxon>Actinomycetota</taxon>
        <taxon>Actinomycetes</taxon>
        <taxon>Streptosporangiales</taxon>
        <taxon>Streptosporangiaceae</taxon>
        <taxon>Nonomuraea</taxon>
    </lineage>
</organism>
<dbReference type="Proteomes" id="UP000661607">
    <property type="component" value="Unassembled WGS sequence"/>
</dbReference>
<dbReference type="InterPro" id="IPR032710">
    <property type="entry name" value="NTF2-like_dom_sf"/>
</dbReference>
<protein>
    <submittedName>
        <fullName evidence="2">Uncharacterized protein (TIGR02246 family)</fullName>
    </submittedName>
</protein>
<dbReference type="InterPro" id="IPR037401">
    <property type="entry name" value="SnoaL-like"/>
</dbReference>
<evidence type="ECO:0000313" key="3">
    <source>
        <dbReference type="Proteomes" id="UP000661607"/>
    </source>
</evidence>
<accession>A0ABR9K980</accession>
<name>A0ABR9K980_9ACTN</name>
<dbReference type="Gene3D" id="3.10.450.50">
    <property type="match status" value="1"/>
</dbReference>
<reference evidence="2 3" key="1">
    <citation type="submission" date="2020-10" db="EMBL/GenBank/DDBJ databases">
        <title>Sequencing the genomes of 1000 actinobacteria strains.</title>
        <authorList>
            <person name="Klenk H.-P."/>
        </authorList>
    </citation>
    <scope>NUCLEOTIDE SEQUENCE [LARGE SCALE GENOMIC DNA]</scope>
    <source>
        <strain evidence="2 3">DSM 43748</strain>
    </source>
</reference>
<evidence type="ECO:0000259" key="1">
    <source>
        <dbReference type="Pfam" id="PF12680"/>
    </source>
</evidence>
<dbReference type="EMBL" id="JADBEF010000001">
    <property type="protein sequence ID" value="MBE1558559.1"/>
    <property type="molecule type" value="Genomic_DNA"/>
</dbReference>
<feature type="domain" description="SnoaL-like" evidence="1">
    <location>
        <begin position="9"/>
        <end position="85"/>
    </location>
</feature>
<dbReference type="RefSeq" id="WP_192773960.1">
    <property type="nucleotide sequence ID" value="NZ_BAAASY010000003.1"/>
</dbReference>
<dbReference type="SUPFAM" id="SSF54427">
    <property type="entry name" value="NTF2-like"/>
    <property type="match status" value="1"/>
</dbReference>
<evidence type="ECO:0000313" key="2">
    <source>
        <dbReference type="EMBL" id="MBE1558559.1"/>
    </source>
</evidence>